<dbReference type="AlphaFoldDB" id="A0A7D4UGH9"/>
<protein>
    <recommendedName>
        <fullName evidence="4">TonB C-terminal domain-containing protein</fullName>
    </recommendedName>
</protein>
<organism evidence="2 3">
    <name type="scientific">Mucilaginibacter mali</name>
    <dbReference type="NCBI Taxonomy" id="2740462"/>
    <lineage>
        <taxon>Bacteria</taxon>
        <taxon>Pseudomonadati</taxon>
        <taxon>Bacteroidota</taxon>
        <taxon>Sphingobacteriia</taxon>
        <taxon>Sphingobacteriales</taxon>
        <taxon>Sphingobacteriaceae</taxon>
        <taxon>Mucilaginibacter</taxon>
    </lineage>
</organism>
<gene>
    <name evidence="2" type="ORF">HQ865_19510</name>
</gene>
<dbReference type="KEGG" id="mmab:HQ865_19510"/>
<keyword evidence="3" id="KW-1185">Reference proteome</keyword>
<proteinExistence type="predicted"/>
<feature type="signal peptide" evidence="1">
    <location>
        <begin position="1"/>
        <end position="19"/>
    </location>
</feature>
<evidence type="ECO:0000313" key="2">
    <source>
        <dbReference type="EMBL" id="QKJ31856.1"/>
    </source>
</evidence>
<evidence type="ECO:0000256" key="1">
    <source>
        <dbReference type="SAM" id="SignalP"/>
    </source>
</evidence>
<feature type="chain" id="PRO_5028883625" description="TonB C-terminal domain-containing protein" evidence="1">
    <location>
        <begin position="20"/>
        <end position="171"/>
    </location>
</feature>
<evidence type="ECO:0008006" key="4">
    <source>
        <dbReference type="Google" id="ProtNLM"/>
    </source>
</evidence>
<dbReference type="Proteomes" id="UP000505355">
    <property type="component" value="Chromosome"/>
</dbReference>
<keyword evidence="1" id="KW-0732">Signal</keyword>
<reference evidence="2 3" key="1">
    <citation type="submission" date="2020-05" db="EMBL/GenBank/DDBJ databases">
        <title>Mucilaginibacter mali sp. nov.</title>
        <authorList>
            <person name="Kim H.S."/>
            <person name="Lee K.C."/>
            <person name="Suh M.K."/>
            <person name="Kim J.-S."/>
            <person name="Han K.-I."/>
            <person name="Eom M.K."/>
            <person name="Shin Y.K."/>
            <person name="Lee J.-S."/>
        </authorList>
    </citation>
    <scope>NUCLEOTIDE SEQUENCE [LARGE SCALE GENOMIC DNA]</scope>
    <source>
        <strain evidence="2 3">G2-14</strain>
    </source>
</reference>
<evidence type="ECO:0000313" key="3">
    <source>
        <dbReference type="Proteomes" id="UP000505355"/>
    </source>
</evidence>
<name>A0A7D4UGH9_9SPHI</name>
<dbReference type="RefSeq" id="WP_173416511.1">
    <property type="nucleotide sequence ID" value="NZ_CP054139.1"/>
</dbReference>
<sequence length="171" mass="18863">MKKLILMLMATLSFSYAMAQAEMDFPFQGGNKVMTDYFTANVIPTAAIKYRAASGTVVMKFTADEKGSIIKMVVYYADDASLAEPIIKALKGTNGKWIIPDKQKTYDFLIPFSISIDAPTTKASKAMLQFYNSRSPIIATDQIPLNLVSLLPTIQIKYAYEAPAPVRTKGN</sequence>
<accession>A0A7D4UGH9</accession>
<dbReference type="EMBL" id="CP054139">
    <property type="protein sequence ID" value="QKJ31856.1"/>
    <property type="molecule type" value="Genomic_DNA"/>
</dbReference>